<protein>
    <submittedName>
        <fullName evidence="1">Helix-turn-helix domain-containing protein</fullName>
    </submittedName>
</protein>
<comment type="caution">
    <text evidence="1">The sequence shown here is derived from an EMBL/GenBank/DDBJ whole genome shotgun (WGS) entry which is preliminary data.</text>
</comment>
<organism evidence="1 2">
    <name type="scientific">Aliarcobacter butzleri</name>
    <dbReference type="NCBI Taxonomy" id="28197"/>
    <lineage>
        <taxon>Bacteria</taxon>
        <taxon>Pseudomonadati</taxon>
        <taxon>Campylobacterota</taxon>
        <taxon>Epsilonproteobacteria</taxon>
        <taxon>Campylobacterales</taxon>
        <taxon>Arcobacteraceae</taxon>
        <taxon>Aliarcobacter</taxon>
    </lineage>
</organism>
<reference evidence="1" key="2">
    <citation type="journal article" date="2023" name="Microorganisms">
        <title>Genomic Characterization of Arcobacter butzleri Strains Isolated from Various Sources in Lithuania.</title>
        <authorList>
            <person name="Uljanovas D."/>
            <person name="Golz G."/>
            <person name="Fleischmann S."/>
            <person name="Kudirkiene E."/>
            <person name="Kasetiene N."/>
            <person name="Grineviciene A."/>
            <person name="Tamuleviciene E."/>
            <person name="Aksomaitiene J."/>
            <person name="Alter T."/>
            <person name="Malakauskas M."/>
        </authorList>
    </citation>
    <scope>NUCLEOTIDE SEQUENCE</scope>
    <source>
        <strain evidence="1">RCM39</strain>
    </source>
</reference>
<dbReference type="EMBL" id="JAPZDC010000004">
    <property type="protein sequence ID" value="MDN5063956.1"/>
    <property type="molecule type" value="Genomic_DNA"/>
</dbReference>
<reference evidence="1" key="1">
    <citation type="submission" date="2022-12" db="EMBL/GenBank/DDBJ databases">
        <authorList>
            <person name="Uljanovas D."/>
        </authorList>
    </citation>
    <scope>NUCLEOTIDE SEQUENCE</scope>
    <source>
        <strain evidence="1">RCM39</strain>
    </source>
</reference>
<gene>
    <name evidence="1" type="ORF">O8C91_07075</name>
</gene>
<proteinExistence type="predicted"/>
<evidence type="ECO:0000313" key="1">
    <source>
        <dbReference type="EMBL" id="MDN5063956.1"/>
    </source>
</evidence>
<dbReference type="Proteomes" id="UP001171529">
    <property type="component" value="Unassembled WGS sequence"/>
</dbReference>
<evidence type="ECO:0000313" key="2">
    <source>
        <dbReference type="Proteomes" id="UP001171529"/>
    </source>
</evidence>
<dbReference type="AlphaFoldDB" id="A0AAW7PRI8"/>
<accession>A0AAW7PRI8</accession>
<name>A0AAW7PRI8_9BACT</name>
<dbReference type="RefSeq" id="WP_301344574.1">
    <property type="nucleotide sequence ID" value="NZ_JAPZDB010000002.1"/>
</dbReference>
<sequence length="132" mass="14672">MSIEDNKLVITEIEPKNKDIQNSNLTVGSILQPLLSNLNLETNFEVSKKDNKTIVKVDSNNGKARTIITVENQGPLNRTTVSQITKPSVQERREIVSKLHAEGKSQTEIANITMVCQKTISNDLKKIISNNS</sequence>